<organism evidence="5 14">
    <name type="scientific">Huberarchaeum crystalense</name>
    <dbReference type="NCBI Taxonomy" id="2014257"/>
    <lineage>
        <taxon>Archaea</taxon>
        <taxon>Candidatus Huberarchaeota</taxon>
        <taxon>Candidatus Huberarchaeia</taxon>
        <taxon>Candidatus Huberarchaeales</taxon>
        <taxon>Candidatus Huberarchaeaceae</taxon>
        <taxon>Candidatus Huberarchaeum</taxon>
    </lineage>
</organism>
<dbReference type="InterPro" id="IPR016082">
    <property type="entry name" value="Ribosomal_uL30_ferredoxin-like"/>
</dbReference>
<evidence type="ECO:0000259" key="4">
    <source>
        <dbReference type="Pfam" id="PF00327"/>
    </source>
</evidence>
<dbReference type="EMBL" id="PETW01000011">
    <property type="protein sequence ID" value="PIV46553.1"/>
    <property type="molecule type" value="Genomic_DNA"/>
</dbReference>
<evidence type="ECO:0000313" key="11">
    <source>
        <dbReference type="EMBL" id="PJB04100.1"/>
    </source>
</evidence>
<dbReference type="Proteomes" id="UP000230713">
    <property type="component" value="Unassembled WGS sequence"/>
</dbReference>
<evidence type="ECO:0000313" key="8">
    <source>
        <dbReference type="EMBL" id="PIV89545.1"/>
    </source>
</evidence>
<evidence type="ECO:0000313" key="9">
    <source>
        <dbReference type="EMBL" id="PIX28000.1"/>
    </source>
</evidence>
<protein>
    <submittedName>
        <fullName evidence="5">50S ribosomal protein L30</fullName>
    </submittedName>
</protein>
<dbReference type="EMBL" id="PFFF01000046">
    <property type="protein sequence ID" value="PIV89545.1"/>
    <property type="molecule type" value="Genomic_DNA"/>
</dbReference>
<reference evidence="12 13" key="1">
    <citation type="submission" date="2017-09" db="EMBL/GenBank/DDBJ databases">
        <title>Depth-based differentiation of microbial function through sediment-hosted aquifers and enrichment of novel symbionts in the deep terrestrial subsurface.</title>
        <authorList>
            <person name="Probst A.J."/>
            <person name="Ladd B."/>
            <person name="Jarett J.K."/>
            <person name="Geller-Mcgrath D.E."/>
            <person name="Sieber C.M.K."/>
            <person name="Emerson J.B."/>
            <person name="Anantharaman K."/>
            <person name="Thomas B.C."/>
            <person name="Malmstrom R."/>
            <person name="Stieglmeier M."/>
            <person name="Klingl A."/>
            <person name="Woyke T."/>
            <person name="Ryan C.M."/>
            <person name="Banfield J.F."/>
        </authorList>
    </citation>
    <scope>NUCLEOTIDE SEQUENCE [LARGE SCALE GENOMIC DNA]</scope>
</reference>
<dbReference type="EMBL" id="PFIH01000047">
    <property type="protein sequence ID" value="PIX28000.1"/>
    <property type="molecule type" value="Genomic_DNA"/>
</dbReference>
<accession>A0A2H9MME2</accession>
<dbReference type="EMBL" id="PEUT01000049">
    <property type="protein sequence ID" value="PIV13607.1"/>
    <property type="molecule type" value="Genomic_DNA"/>
</dbReference>
<dbReference type="CDD" id="cd01657">
    <property type="entry name" value="Ribosomal_L7_archeal_euk"/>
    <property type="match status" value="1"/>
</dbReference>
<dbReference type="EMBL" id="PFUW01000018">
    <property type="protein sequence ID" value="PJB04100.1"/>
    <property type="molecule type" value="Genomic_DNA"/>
</dbReference>
<dbReference type="GO" id="GO:0003723">
    <property type="term" value="F:RNA binding"/>
    <property type="evidence" value="ECO:0007669"/>
    <property type="project" value="TreeGrafter"/>
</dbReference>
<dbReference type="Gene3D" id="1.10.15.30">
    <property type="match status" value="1"/>
</dbReference>
<dbReference type="PANTHER" id="PTHR11524">
    <property type="entry name" value="60S RIBOSOMAL PROTEIN L7"/>
    <property type="match status" value="1"/>
</dbReference>
<dbReference type="SUPFAM" id="SSF55129">
    <property type="entry name" value="Ribosomal protein L30p/L7e"/>
    <property type="match status" value="1"/>
</dbReference>
<dbReference type="InterPro" id="IPR036919">
    <property type="entry name" value="Ribo_uL30_ferredoxin-like_sf"/>
</dbReference>
<dbReference type="PANTHER" id="PTHR11524:SF16">
    <property type="entry name" value="LARGE RIBOSOMAL SUBUNIT PROTEIN UL30"/>
    <property type="match status" value="1"/>
</dbReference>
<keyword evidence="2 5" id="KW-0689">Ribosomal protein</keyword>
<dbReference type="Proteomes" id="UP000228874">
    <property type="component" value="Unassembled WGS sequence"/>
</dbReference>
<evidence type="ECO:0000313" key="6">
    <source>
        <dbReference type="EMBL" id="PIV13607.1"/>
    </source>
</evidence>
<dbReference type="GO" id="GO:0003735">
    <property type="term" value="F:structural constituent of ribosome"/>
    <property type="evidence" value="ECO:0007669"/>
    <property type="project" value="TreeGrafter"/>
</dbReference>
<accession>A0A2H9P885</accession>
<evidence type="ECO:0000256" key="1">
    <source>
        <dbReference type="ARBA" id="ARBA00007594"/>
    </source>
</evidence>
<evidence type="ECO:0000313" key="12">
    <source>
        <dbReference type="Proteomes" id="UP000228874"/>
    </source>
</evidence>
<accession>A0A2G9LJ71</accession>
<dbReference type="AlphaFoldDB" id="A0A2G9LJ71"/>
<evidence type="ECO:0000313" key="13">
    <source>
        <dbReference type="Proteomes" id="UP000228989"/>
    </source>
</evidence>
<dbReference type="InterPro" id="IPR039699">
    <property type="entry name" value="Ribosomal_uL30"/>
</dbReference>
<evidence type="ECO:0000313" key="5">
    <source>
        <dbReference type="EMBL" id="PIN66571.1"/>
    </source>
</evidence>
<dbReference type="Proteomes" id="UP000229789">
    <property type="component" value="Unassembled WGS sequence"/>
</dbReference>
<evidence type="ECO:0000313" key="7">
    <source>
        <dbReference type="EMBL" id="PIV46553.1"/>
    </source>
</evidence>
<dbReference type="Gene3D" id="3.30.1390.20">
    <property type="entry name" value="Ribosomal protein L30, ferredoxin-like fold domain"/>
    <property type="match status" value="1"/>
</dbReference>
<dbReference type="EMBL" id="PCUF01000017">
    <property type="protein sequence ID" value="PIN66571.1"/>
    <property type="molecule type" value="Genomic_DNA"/>
</dbReference>
<evidence type="ECO:0000256" key="3">
    <source>
        <dbReference type="ARBA" id="ARBA00023274"/>
    </source>
</evidence>
<proteinExistence type="inferred from homology"/>
<accession>A0A2H9M2Q3</accession>
<evidence type="ECO:0000313" key="14">
    <source>
        <dbReference type="Proteomes" id="UP000229789"/>
    </source>
</evidence>
<accession>A0A2H9M7U6</accession>
<keyword evidence="3" id="KW-0687">Ribonucleoprotein</keyword>
<reference evidence="5 14" key="2">
    <citation type="submission" date="2017-09" db="EMBL/GenBank/DDBJ databases">
        <title>Depth-based differentiation of microbial function through sediment-hosted aquifers and enrichment of novel symbionts in the deep terrestrial subsurface.</title>
        <authorList>
            <person name="Probst A.J."/>
            <person name="Ladd B."/>
            <person name="Jarett J.K."/>
            <person name="Geller-Mcgrath D.E."/>
            <person name="Sieber C.M."/>
            <person name="Emerson J.B."/>
            <person name="Anantharaman K."/>
            <person name="Thomas B.C."/>
            <person name="Malmstrom R."/>
            <person name="Stieglmeier M."/>
            <person name="Klingl A."/>
            <person name="Woyke T."/>
            <person name="Ryan C.M."/>
            <person name="Banfield J.F."/>
        </authorList>
    </citation>
    <scope>NUCLEOTIDE SEQUENCE [LARGE SCALE GENOMIC DNA]</scope>
    <source>
        <strain evidence="7">CG02_land_8_20_14_3_00_31_209</strain>
        <strain evidence="6">CG03_land_8_20_14_0_80_31_114</strain>
        <strain evidence="8">CG17_big_fil_post_rev_8_21_14_2_50_31_73</strain>
        <strain evidence="5">CG18_big_fil_WC_8_21_14_2_50_31_19</strain>
        <strain evidence="10">CG_4_10_14_0_8_um_filter_31_133</strain>
        <strain evidence="9">CG_4_8_14_3_um_filter</strain>
        <strain evidence="11">CG_4_9_14_3_um_filter_31_125</strain>
    </source>
</reference>
<dbReference type="EMBL" id="PFMG01000049">
    <property type="protein sequence ID" value="PIY99731.1"/>
    <property type="molecule type" value="Genomic_DNA"/>
</dbReference>
<gene>
    <name evidence="11" type="ORF">CO124_01155</name>
    <name evidence="7" type="ORF">COS22_00715</name>
    <name evidence="6" type="ORF">COS45_01975</name>
    <name evidence="8" type="ORF">COW47_02295</name>
    <name evidence="5" type="ORF">COW69_01575</name>
    <name evidence="10" type="ORF">COY63_02030</name>
    <name evidence="9" type="ORF">COZ66_01920</name>
</gene>
<accession>A0A2H9QSD0</accession>
<accession>A0A2H9N2I8</accession>
<dbReference type="InterPro" id="IPR035808">
    <property type="entry name" value="Ribosomal_uL30_euk_arc"/>
</dbReference>
<dbReference type="Proteomes" id="UP000228989">
    <property type="component" value="Unassembled WGS sequence"/>
</dbReference>
<evidence type="ECO:0000313" key="10">
    <source>
        <dbReference type="EMBL" id="PIY99731.1"/>
    </source>
</evidence>
<comment type="caution">
    <text evidence="5">The sequence shown here is derived from an EMBL/GenBank/DDBJ whole genome shotgun (WGS) entry which is preliminary data.</text>
</comment>
<feature type="domain" description="Large ribosomal subunit protein uL30-like ferredoxin-like fold" evidence="4">
    <location>
        <begin position="32"/>
        <end position="82"/>
    </location>
</feature>
<comment type="similarity">
    <text evidence="1">Belongs to the universal ribosomal protein uL30 family.</text>
</comment>
<dbReference type="Proteomes" id="UP000228888">
    <property type="component" value="Unassembled WGS sequence"/>
</dbReference>
<dbReference type="GO" id="GO:0022625">
    <property type="term" value="C:cytosolic large ribosomal subunit"/>
    <property type="evidence" value="ECO:0007669"/>
    <property type="project" value="TreeGrafter"/>
</dbReference>
<evidence type="ECO:0000256" key="2">
    <source>
        <dbReference type="ARBA" id="ARBA00022980"/>
    </source>
</evidence>
<sequence length="185" mass="21099">MLKKLAKNTKFVAKKPISIITNIKTPETAKLLFVYRIRGTVSVRDTIRETMRVLNLQYSHRATLLSNTKQTRGFLKKIKDFITYGALSKEAVKLLLEKRARILGDKLLTEEYLSKNTKYKTFDKLADALFKGELLYKDIPNIKNYFKLPPAKGGFGRKGVKKTYPIGGALGDRGVKIDEFIKRVV</sequence>
<dbReference type="NCBIfam" id="NF004711">
    <property type="entry name" value="PRK06049.1"/>
    <property type="match status" value="1"/>
</dbReference>
<dbReference type="Proteomes" id="UP000230477">
    <property type="component" value="Unassembled WGS sequence"/>
</dbReference>
<dbReference type="Pfam" id="PF00327">
    <property type="entry name" value="Ribosomal_L30"/>
    <property type="match status" value="1"/>
</dbReference>
<name>A0A2G9LJ71_HUBC1</name>
<dbReference type="Proteomes" id="UP000231449">
    <property type="component" value="Unassembled WGS sequence"/>
</dbReference>
<dbReference type="GO" id="GO:0000463">
    <property type="term" value="P:maturation of LSU-rRNA from tricistronic rRNA transcript (SSU-rRNA, 5.8S rRNA, LSU-rRNA)"/>
    <property type="evidence" value="ECO:0007669"/>
    <property type="project" value="TreeGrafter"/>
</dbReference>